<feature type="domain" description="Stealth protein CR4 conserved region 4" evidence="6">
    <location>
        <begin position="598"/>
        <end position="639"/>
    </location>
</feature>
<dbReference type="InterPro" id="IPR021520">
    <property type="entry name" value="Stealth_CR2"/>
</dbReference>
<protein>
    <submittedName>
        <fullName evidence="7">Xanthine phosphoribosyltransferase 1</fullName>
    </submittedName>
</protein>
<evidence type="ECO:0000259" key="4">
    <source>
        <dbReference type="Pfam" id="PF11380"/>
    </source>
</evidence>
<dbReference type="Pfam" id="PF17103">
    <property type="entry name" value="Stealth_CR4"/>
    <property type="match status" value="1"/>
</dbReference>
<evidence type="ECO:0000313" key="7">
    <source>
        <dbReference type="EMBL" id="KAG0268638.1"/>
    </source>
</evidence>
<keyword evidence="8" id="KW-1185">Reference proteome</keyword>
<accession>A0A9P6UBY4</accession>
<evidence type="ECO:0000256" key="2">
    <source>
        <dbReference type="ARBA" id="ARBA00022679"/>
    </source>
</evidence>
<gene>
    <name evidence="7" type="primary">XPT1</name>
    <name evidence="7" type="ORF">DFQ27_006140</name>
</gene>
<feature type="region of interest" description="Disordered" evidence="3">
    <location>
        <begin position="131"/>
        <end position="161"/>
    </location>
</feature>
<name>A0A9P6UBY4_9FUNG</name>
<dbReference type="InterPro" id="IPR031356">
    <property type="entry name" value="Stealth_CR4"/>
</dbReference>
<dbReference type="InterPro" id="IPR047141">
    <property type="entry name" value="Stealth"/>
</dbReference>
<dbReference type="EMBL" id="JAAAJB010000045">
    <property type="protein sequence ID" value="KAG0268638.1"/>
    <property type="molecule type" value="Genomic_DNA"/>
</dbReference>
<feature type="domain" description="Stealth protein CR3 conserved region 3" evidence="5">
    <location>
        <begin position="300"/>
        <end position="351"/>
    </location>
</feature>
<organism evidence="7 8">
    <name type="scientific">Actinomortierella ambigua</name>
    <dbReference type="NCBI Taxonomy" id="1343610"/>
    <lineage>
        <taxon>Eukaryota</taxon>
        <taxon>Fungi</taxon>
        <taxon>Fungi incertae sedis</taxon>
        <taxon>Mucoromycota</taxon>
        <taxon>Mortierellomycotina</taxon>
        <taxon>Mortierellomycetes</taxon>
        <taxon>Mortierellales</taxon>
        <taxon>Mortierellaceae</taxon>
        <taxon>Actinomortierella</taxon>
    </lineage>
</organism>
<evidence type="ECO:0000259" key="6">
    <source>
        <dbReference type="Pfam" id="PF17103"/>
    </source>
</evidence>
<keyword evidence="2" id="KW-0808">Transferase</keyword>
<dbReference type="PANTHER" id="PTHR24045">
    <property type="match status" value="1"/>
</dbReference>
<evidence type="ECO:0000256" key="1">
    <source>
        <dbReference type="ARBA" id="ARBA00007583"/>
    </source>
</evidence>
<sequence length="642" mass="73548">MQDWIENHTHLTPDRWEAIRLDLKSNLPLRFDHVYTWVNGSDPRLVPMRKHYQEQSPVYRLFSEKVQRARGFGGGVSDRKDFIANRFRDLDELRYSTRSIAMHGISFLRRIHIFATNVAQSSAVDCGQHTNDNKNASSKGSCSNTSSSYQDDDSTTVSLSTGQVPQWIDPQALANRHDIRISHHANVFETADYLPTFNSLAIESQLYRLPDISDVFVYLNDDTFYNRPLSSADIWTPMYGFVFHFESTLTVTPYRPHPYNDKSKTPDEWLSEMDGEWNSLHYSNHLLSKQFGARPRAYVAHIPHLLSKSILREMATVWPDEVLATSSHRFRGEGQGHDIHTTFMMAHYVVERHREIQLRSFWDNVLDANQDGQLDWDERRWLVDKVQSWNAFQETRDDPSRQNHTRPSFINDNIVNLRKAGLEWHGATSYKASGMDGYPFMYQGVNTSRPVPSSSSSSSQSNAIHAIFGPTTYNEEPVAYRSCLLNLDVCLSKSFSDPLVDRLDQQQSASLFERMAFEQYHCGDCMLLFLLQHSDLGLDRAILPRDKASPAYAQVIRDLARYNYVVGSSMYAFVMLQGSPGANRDTLSTLAAQGATNAFYCVNDNMPDTQETHEVSRPLFQEFLQDRFSVPSPWEIQPSSSV</sequence>
<evidence type="ECO:0000259" key="5">
    <source>
        <dbReference type="Pfam" id="PF17102"/>
    </source>
</evidence>
<dbReference type="Pfam" id="PF17102">
    <property type="entry name" value="Stealth_CR3"/>
    <property type="match status" value="1"/>
</dbReference>
<dbReference type="InterPro" id="IPR031357">
    <property type="entry name" value="Stealth_CR3"/>
</dbReference>
<dbReference type="OrthoDB" id="263283at2759"/>
<proteinExistence type="inferred from homology"/>
<comment type="caution">
    <text evidence="7">The sequence shown here is derived from an EMBL/GenBank/DDBJ whole genome shotgun (WGS) entry which is preliminary data.</text>
</comment>
<dbReference type="GO" id="GO:0016757">
    <property type="term" value="F:glycosyltransferase activity"/>
    <property type="evidence" value="ECO:0007669"/>
    <property type="project" value="UniProtKB-KW"/>
</dbReference>
<dbReference type="PANTHER" id="PTHR24045:SF0">
    <property type="entry name" value="N-ACETYLGLUCOSAMINE-1-PHOSPHOTRANSFERASE SUBUNITS ALPHA_BETA"/>
    <property type="match status" value="1"/>
</dbReference>
<dbReference type="GO" id="GO:0003976">
    <property type="term" value="F:UDP-N-acetylglucosamine-lysosomal-enzyme N-acetylglucosaminephosphotransferase activity"/>
    <property type="evidence" value="ECO:0007669"/>
    <property type="project" value="TreeGrafter"/>
</dbReference>
<feature type="domain" description="Stealth protein CR2 conserved region 2" evidence="4">
    <location>
        <begin position="160"/>
        <end position="237"/>
    </location>
</feature>
<reference evidence="7" key="1">
    <citation type="journal article" date="2020" name="Fungal Divers.">
        <title>Resolving the Mortierellaceae phylogeny through synthesis of multi-gene phylogenetics and phylogenomics.</title>
        <authorList>
            <person name="Vandepol N."/>
            <person name="Liber J."/>
            <person name="Desiro A."/>
            <person name="Na H."/>
            <person name="Kennedy M."/>
            <person name="Barry K."/>
            <person name="Grigoriev I.V."/>
            <person name="Miller A.N."/>
            <person name="O'Donnell K."/>
            <person name="Stajich J.E."/>
            <person name="Bonito G."/>
        </authorList>
    </citation>
    <scope>NUCLEOTIDE SEQUENCE</scope>
    <source>
        <strain evidence="7">BC1065</strain>
    </source>
</reference>
<evidence type="ECO:0000256" key="3">
    <source>
        <dbReference type="SAM" id="MobiDB-lite"/>
    </source>
</evidence>
<comment type="similarity">
    <text evidence="1">Belongs to the stealth family.</text>
</comment>
<dbReference type="Pfam" id="PF11380">
    <property type="entry name" value="Stealth_CR2"/>
    <property type="match status" value="1"/>
</dbReference>
<dbReference type="GO" id="GO:0046835">
    <property type="term" value="P:carbohydrate phosphorylation"/>
    <property type="evidence" value="ECO:0007669"/>
    <property type="project" value="TreeGrafter"/>
</dbReference>
<dbReference type="Proteomes" id="UP000807716">
    <property type="component" value="Unassembled WGS sequence"/>
</dbReference>
<dbReference type="AlphaFoldDB" id="A0A9P6UBY4"/>
<keyword evidence="7" id="KW-0328">Glycosyltransferase</keyword>
<feature type="compositionally biased region" description="Low complexity" evidence="3">
    <location>
        <begin position="137"/>
        <end position="149"/>
    </location>
</feature>
<evidence type="ECO:0000313" key="8">
    <source>
        <dbReference type="Proteomes" id="UP000807716"/>
    </source>
</evidence>
<dbReference type="GO" id="GO:0005794">
    <property type="term" value="C:Golgi apparatus"/>
    <property type="evidence" value="ECO:0007669"/>
    <property type="project" value="TreeGrafter"/>
</dbReference>